<accession>A0ABQ8WFU2</accession>
<dbReference type="EMBL" id="JAPVEB010000004">
    <property type="protein sequence ID" value="KAJ5264474.1"/>
    <property type="molecule type" value="Genomic_DNA"/>
</dbReference>
<sequence length="199" mass="22454">MVLLYPGSSAPLSNIVQSTSLTFMLPLCPIPIPAPVAENWVQTMADKPIAVVLSTNPPLSDLRHFAALIMESERNDPFFRSPIGDSPLHILDIGTGQGIWGMYVYYIIDSPCRITSYRVLSSDASFLVIAFTEHSFTFHVSDVPHGVDLFPSLVSWTPRNCILEVDGMQRNWTWREQFDLRRMRIMIGSFDGTELDNLY</sequence>
<name>A0ABQ8WFU2_PENCH</name>
<evidence type="ECO:0000313" key="2">
    <source>
        <dbReference type="Proteomes" id="UP001220256"/>
    </source>
</evidence>
<keyword evidence="2" id="KW-1185">Reference proteome</keyword>
<proteinExistence type="predicted"/>
<comment type="caution">
    <text evidence="1">The sequence shown here is derived from an EMBL/GenBank/DDBJ whole genome shotgun (WGS) entry which is preliminary data.</text>
</comment>
<gene>
    <name evidence="1" type="ORF">N7505_007267</name>
</gene>
<evidence type="ECO:0008006" key="3">
    <source>
        <dbReference type="Google" id="ProtNLM"/>
    </source>
</evidence>
<reference evidence="1 2" key="1">
    <citation type="journal article" date="2023" name="IMA Fungus">
        <title>Comparative genomic study of the Penicillium genus elucidates a diverse pangenome and 15 lateral gene transfer events.</title>
        <authorList>
            <person name="Petersen C."/>
            <person name="Sorensen T."/>
            <person name="Nielsen M.R."/>
            <person name="Sondergaard T.E."/>
            <person name="Sorensen J.L."/>
            <person name="Fitzpatrick D.A."/>
            <person name="Frisvad J.C."/>
            <person name="Nielsen K.L."/>
        </authorList>
    </citation>
    <scope>NUCLEOTIDE SEQUENCE [LARGE SCALE GENOMIC DNA]</scope>
    <source>
        <strain evidence="1 2">IBT 3361</strain>
    </source>
</reference>
<protein>
    <recommendedName>
        <fullName evidence="3">Methyltransferase</fullName>
    </recommendedName>
</protein>
<dbReference type="Proteomes" id="UP001220256">
    <property type="component" value="Unassembled WGS sequence"/>
</dbReference>
<evidence type="ECO:0000313" key="1">
    <source>
        <dbReference type="EMBL" id="KAJ5264474.1"/>
    </source>
</evidence>
<organism evidence="1 2">
    <name type="scientific">Penicillium chrysogenum</name>
    <name type="common">Penicillium notatum</name>
    <dbReference type="NCBI Taxonomy" id="5076"/>
    <lineage>
        <taxon>Eukaryota</taxon>
        <taxon>Fungi</taxon>
        <taxon>Dikarya</taxon>
        <taxon>Ascomycota</taxon>
        <taxon>Pezizomycotina</taxon>
        <taxon>Eurotiomycetes</taxon>
        <taxon>Eurotiomycetidae</taxon>
        <taxon>Eurotiales</taxon>
        <taxon>Aspergillaceae</taxon>
        <taxon>Penicillium</taxon>
        <taxon>Penicillium chrysogenum species complex</taxon>
    </lineage>
</organism>